<evidence type="ECO:0000256" key="2">
    <source>
        <dbReference type="ARBA" id="ARBA00023125"/>
    </source>
</evidence>
<comment type="similarity">
    <text evidence="1">Belongs to the AfsR/DnrI/RedD regulatory family.</text>
</comment>
<dbReference type="SMART" id="SM00862">
    <property type="entry name" value="Trans_reg_C"/>
    <property type="match status" value="1"/>
</dbReference>
<dbReference type="PANTHER" id="PTHR47691:SF3">
    <property type="entry name" value="HTH-TYPE TRANSCRIPTIONAL REGULATOR RV0890C-RELATED"/>
    <property type="match status" value="1"/>
</dbReference>
<dbReference type="Proteomes" id="UP000539313">
    <property type="component" value="Unassembled WGS sequence"/>
</dbReference>
<evidence type="ECO:0000256" key="1">
    <source>
        <dbReference type="ARBA" id="ARBA00005820"/>
    </source>
</evidence>
<feature type="domain" description="OmpR/PhoB-type" evidence="4">
    <location>
        <begin position="1"/>
        <end position="96"/>
    </location>
</feature>
<dbReference type="SMART" id="SM01043">
    <property type="entry name" value="BTAD"/>
    <property type="match status" value="1"/>
</dbReference>
<dbReference type="RefSeq" id="WP_182703938.1">
    <property type="nucleotide sequence ID" value="NZ_JACJII010000001.1"/>
</dbReference>
<dbReference type="Gene3D" id="3.40.50.300">
    <property type="entry name" value="P-loop containing nucleotide triphosphate hydrolases"/>
    <property type="match status" value="1"/>
</dbReference>
<dbReference type="InterPro" id="IPR005158">
    <property type="entry name" value="BTAD"/>
</dbReference>
<gene>
    <name evidence="5" type="ORF">HNR21_000599</name>
</gene>
<dbReference type="Pfam" id="PF03704">
    <property type="entry name" value="BTAD"/>
    <property type="match status" value="1"/>
</dbReference>
<dbReference type="SUPFAM" id="SSF48452">
    <property type="entry name" value="TPR-like"/>
    <property type="match status" value="3"/>
</dbReference>
<dbReference type="InterPro" id="IPR001867">
    <property type="entry name" value="OmpR/PhoB-type_DNA-bd"/>
</dbReference>
<dbReference type="InterPro" id="IPR011990">
    <property type="entry name" value="TPR-like_helical_dom_sf"/>
</dbReference>
<dbReference type="Pfam" id="PF13401">
    <property type="entry name" value="AAA_22"/>
    <property type="match status" value="1"/>
</dbReference>
<dbReference type="InterPro" id="IPR049945">
    <property type="entry name" value="AAA_22"/>
</dbReference>
<protein>
    <submittedName>
        <fullName evidence="5">Putative ATPase/DNA-binding SARP family transcriptional activator</fullName>
    </submittedName>
</protein>
<dbReference type="SUPFAM" id="SSF46894">
    <property type="entry name" value="C-terminal effector domain of the bipartite response regulators"/>
    <property type="match status" value="1"/>
</dbReference>
<sequence>MRFGVLGPPVVWTDGGEPVTVPEAKVRRLLADLLAHRGRPVPAGRLIFDLWGDRPPRNPSGTLQARVSQLRRALEDAEPGARALVVSGPAGYALHVEPEAVDADRFAALLSRAREAADPASRARLLTEALALWRGPAFDGVADEDFARAEAAGLEELRLLAVEERAEARLELGEHAQVAAELAVEVARHPLRERLRAAHLLALYRSGRQGEALAGYQELRERLAEELGADPGPELAALHRAMLRQDPALSPDPELPVPLTELIGRDDEIRRTAELLAGHRLVTLTGPGGVGKTRLALAVAGRAAHPDGVRLVELASLPPGAGEEEVAEAVAAALDVRDDHAPGPRPARGMRPVDRLAAAVRARRMLLVLDNCEHLVEAAAVVAQRLLAAAPGLRVLATGREPLGLAGERVLPVPPLDLPGPQDDPAESGAVRLFVARATAADPAFAFDPGAAPAVAAICTRLDGLPLALELAATRVRALGVHELAARLDDRFRLLAGGRRDAPARHRTLRAVIDWSWEPLPEPERAVLRRLAVHADGCTLRAAEAVCAGDGVPAADVPELLARLVDRSLVVVTRTRGETRYRLLESVAAYCHERLEAAGETARVRARHLDHYLDLAERAEPALRGRAQRRTLALLDAESANLRTALEHAADPGRALRLVNALAWYWYLRGRIGEARRSFAQALSIDGPVPDDLRAQALAWQAGMVMAAGEDPGEFPPPAPGPGGARAEWFRTFVSWAYRDLREHEERVDHVLAAFREFGDRWGEAAALVVRAKLALGRGSLTRLERDAEHGLALFRELGDDWGVSEAVDTLGMYAEIVGDYDRAARLHTEGLRLAEAHGIRTRVSFALSRLGRIAMLTGDLDRSRDLHERAARLAAEHADKSAEEFAGVGLALVARRQGRLDEAERRLRQWLPWLRQINGDPGVSFVLAELGFVAEQRGDAAEALELHREALAAAGGTRLLEDGTLPGDAEPRAAALALEGLAGAYSLAGDPHRAARLLSMAAGIRASVGAPLPAGERGDVDRITRRIHDMLGAEAV</sequence>
<dbReference type="GO" id="GO:0000160">
    <property type="term" value="P:phosphorelay signal transduction system"/>
    <property type="evidence" value="ECO:0007669"/>
    <property type="project" value="InterPro"/>
</dbReference>
<dbReference type="SMART" id="SM00028">
    <property type="entry name" value="TPR"/>
    <property type="match status" value="5"/>
</dbReference>
<dbReference type="GO" id="GO:0003677">
    <property type="term" value="F:DNA binding"/>
    <property type="evidence" value="ECO:0007669"/>
    <property type="project" value="UniProtKB-UniRule"/>
</dbReference>
<dbReference type="Gene3D" id="1.10.10.10">
    <property type="entry name" value="Winged helix-like DNA-binding domain superfamily/Winged helix DNA-binding domain"/>
    <property type="match status" value="1"/>
</dbReference>
<dbReference type="PANTHER" id="PTHR47691">
    <property type="entry name" value="REGULATOR-RELATED"/>
    <property type="match status" value="1"/>
</dbReference>
<reference evidence="5 6" key="1">
    <citation type="submission" date="2020-08" db="EMBL/GenBank/DDBJ databases">
        <title>Sequencing the genomes of 1000 actinobacteria strains.</title>
        <authorList>
            <person name="Klenk H.-P."/>
        </authorList>
    </citation>
    <scope>NUCLEOTIDE SEQUENCE [LARGE SCALE GENOMIC DNA]</scope>
    <source>
        <strain evidence="5 6">DSM 45823</strain>
    </source>
</reference>
<dbReference type="CDD" id="cd15831">
    <property type="entry name" value="BTAD"/>
    <property type="match status" value="1"/>
</dbReference>
<evidence type="ECO:0000313" key="6">
    <source>
        <dbReference type="Proteomes" id="UP000539313"/>
    </source>
</evidence>
<keyword evidence="2 3" id="KW-0238">DNA-binding</keyword>
<dbReference type="Pfam" id="PF25872">
    <property type="entry name" value="HTH_77"/>
    <property type="match status" value="1"/>
</dbReference>
<dbReference type="AlphaFoldDB" id="A0A7W3MTS6"/>
<evidence type="ECO:0000259" key="4">
    <source>
        <dbReference type="PROSITE" id="PS51755"/>
    </source>
</evidence>
<dbReference type="InterPro" id="IPR027417">
    <property type="entry name" value="P-loop_NTPase"/>
</dbReference>
<organism evidence="5 6">
    <name type="scientific">Thermomonospora cellulosilytica</name>
    <dbReference type="NCBI Taxonomy" id="1411118"/>
    <lineage>
        <taxon>Bacteria</taxon>
        <taxon>Bacillati</taxon>
        <taxon>Actinomycetota</taxon>
        <taxon>Actinomycetes</taxon>
        <taxon>Streptosporangiales</taxon>
        <taxon>Thermomonosporaceae</taxon>
        <taxon>Thermomonospora</taxon>
    </lineage>
</organism>
<dbReference type="SUPFAM" id="SSF52540">
    <property type="entry name" value="P-loop containing nucleoside triphosphate hydrolases"/>
    <property type="match status" value="1"/>
</dbReference>
<dbReference type="InterPro" id="IPR019734">
    <property type="entry name" value="TPR_rpt"/>
</dbReference>
<dbReference type="Gene3D" id="1.25.40.10">
    <property type="entry name" value="Tetratricopeptide repeat domain"/>
    <property type="match status" value="2"/>
</dbReference>
<dbReference type="InterPro" id="IPR036388">
    <property type="entry name" value="WH-like_DNA-bd_sf"/>
</dbReference>
<dbReference type="PROSITE" id="PS51755">
    <property type="entry name" value="OMPR_PHOB"/>
    <property type="match status" value="1"/>
</dbReference>
<dbReference type="GO" id="GO:0006355">
    <property type="term" value="P:regulation of DNA-templated transcription"/>
    <property type="evidence" value="ECO:0007669"/>
    <property type="project" value="InterPro"/>
</dbReference>
<dbReference type="EMBL" id="JACJII010000001">
    <property type="protein sequence ID" value="MBA9001717.1"/>
    <property type="molecule type" value="Genomic_DNA"/>
</dbReference>
<evidence type="ECO:0000256" key="3">
    <source>
        <dbReference type="PROSITE-ProRule" id="PRU01091"/>
    </source>
</evidence>
<comment type="caution">
    <text evidence="5">The sequence shown here is derived from an EMBL/GenBank/DDBJ whole genome shotgun (WGS) entry which is preliminary data.</text>
</comment>
<dbReference type="GO" id="GO:0016887">
    <property type="term" value="F:ATP hydrolysis activity"/>
    <property type="evidence" value="ECO:0007669"/>
    <property type="project" value="InterPro"/>
</dbReference>
<keyword evidence="6" id="KW-1185">Reference proteome</keyword>
<dbReference type="PRINTS" id="PR00364">
    <property type="entry name" value="DISEASERSIST"/>
</dbReference>
<proteinExistence type="inferred from homology"/>
<dbReference type="InterPro" id="IPR016032">
    <property type="entry name" value="Sig_transdc_resp-reg_C-effctor"/>
</dbReference>
<dbReference type="Pfam" id="PF00486">
    <property type="entry name" value="Trans_reg_C"/>
    <property type="match status" value="1"/>
</dbReference>
<dbReference type="Pfam" id="PF13424">
    <property type="entry name" value="TPR_12"/>
    <property type="match status" value="1"/>
</dbReference>
<evidence type="ECO:0000313" key="5">
    <source>
        <dbReference type="EMBL" id="MBA9001717.1"/>
    </source>
</evidence>
<accession>A0A7W3MTS6</accession>
<feature type="DNA-binding region" description="OmpR/PhoB-type" evidence="3">
    <location>
        <begin position="1"/>
        <end position="96"/>
    </location>
</feature>
<dbReference type="InterPro" id="IPR058852">
    <property type="entry name" value="HTH_77"/>
</dbReference>
<name>A0A7W3MTS6_9ACTN</name>